<comment type="caution">
    <text evidence="1">The sequence shown here is derived from an EMBL/GenBank/DDBJ whole genome shotgun (WGS) entry which is preliminary data.</text>
</comment>
<name>A0ACC0UY66_9HYPO</name>
<evidence type="ECO:0000313" key="1">
    <source>
        <dbReference type="EMBL" id="KAI9899068.1"/>
    </source>
</evidence>
<reference evidence="1" key="1">
    <citation type="submission" date="2022-10" db="EMBL/GenBank/DDBJ databases">
        <title>Complete Genome of Trichothecium roseum strain YXFP-22015, a Plant Pathogen Isolated from Citrus.</title>
        <authorList>
            <person name="Wang Y."/>
            <person name="Zhu L."/>
        </authorList>
    </citation>
    <scope>NUCLEOTIDE SEQUENCE</scope>
    <source>
        <strain evidence="1">YXFP-22015</strain>
    </source>
</reference>
<organism evidence="1 2">
    <name type="scientific">Trichothecium roseum</name>
    <dbReference type="NCBI Taxonomy" id="47278"/>
    <lineage>
        <taxon>Eukaryota</taxon>
        <taxon>Fungi</taxon>
        <taxon>Dikarya</taxon>
        <taxon>Ascomycota</taxon>
        <taxon>Pezizomycotina</taxon>
        <taxon>Sordariomycetes</taxon>
        <taxon>Hypocreomycetidae</taxon>
        <taxon>Hypocreales</taxon>
        <taxon>Hypocreales incertae sedis</taxon>
        <taxon>Trichothecium</taxon>
    </lineage>
</organism>
<dbReference type="Proteomes" id="UP001163324">
    <property type="component" value="Chromosome 5"/>
</dbReference>
<sequence>MSSRRREPRIEESSSWRLVEGENESFDTTLLPSLPDEDEPLSSGQAPASSGLPTQPSQDVNSQGLSFASQGLSFASQDSIRDFSRHQDDDNVILREPFRPSLNNSARNSYNIPEPQFKMPVVDVDGPSRDALLRKKKSSGRGLDDRNLRQRFRDPPRETRGERERRESYDDLDAGRSGSSATDSGSSMLWEVFAWSFDLVKMAGKMAKKPLAFLLAIYISLGAIIMAQNMITESIFVSLSPICKIPGVPLLNLPFCPTPPPLYTDASGKQQRQSIEFDDLMGVQAKFEHVLEKHTQGVSLPYEMKRSEATIRDLRTLVRNSDLQSKDELSFEFDGYIDAAGRAVSQLSRFNVHVGGAVDAVLSINRWTSRYIESLTPSADDPQPGALSKGFTWLFSPFQPPDRISTERLVLNKYIEHTAFVSDKISSLILEAQHILATLESAESFLSAIHEVTARSADMVIESRDRAWWDVLSRMSGSNAHRSFQKQLGILSRVDAQRSTAVAQVSALILELENIQAGLSDLRDRVSGPELLGMDSIPLVVHIETINSGVDRLEDARRRLRAEEEERVKDALSRGGVQDERNIEGRMG</sequence>
<proteinExistence type="predicted"/>
<keyword evidence="2" id="KW-1185">Reference proteome</keyword>
<evidence type="ECO:0000313" key="2">
    <source>
        <dbReference type="Proteomes" id="UP001163324"/>
    </source>
</evidence>
<accession>A0ACC0UY66</accession>
<protein>
    <submittedName>
        <fullName evidence="1">Uncharacterized protein</fullName>
    </submittedName>
</protein>
<gene>
    <name evidence="1" type="ORF">N3K66_005529</name>
</gene>
<dbReference type="EMBL" id="CM047944">
    <property type="protein sequence ID" value="KAI9899068.1"/>
    <property type="molecule type" value="Genomic_DNA"/>
</dbReference>